<organism evidence="1 2">
    <name type="scientific">Nocardia speluncae</name>
    <dbReference type="NCBI Taxonomy" id="419477"/>
    <lineage>
        <taxon>Bacteria</taxon>
        <taxon>Bacillati</taxon>
        <taxon>Actinomycetota</taxon>
        <taxon>Actinomycetes</taxon>
        <taxon>Mycobacteriales</taxon>
        <taxon>Nocardiaceae</taxon>
        <taxon>Nocardia</taxon>
    </lineage>
</organism>
<name>A0A846XIA9_9NOCA</name>
<protein>
    <submittedName>
        <fullName evidence="1">Uncharacterized protein</fullName>
    </submittedName>
</protein>
<gene>
    <name evidence="1" type="ORF">HGA13_19495</name>
</gene>
<accession>A0A846XIA9</accession>
<reference evidence="1 2" key="1">
    <citation type="submission" date="2020-04" db="EMBL/GenBank/DDBJ databases">
        <title>MicrobeNet Type strains.</title>
        <authorList>
            <person name="Nicholson A.C."/>
        </authorList>
    </citation>
    <scope>NUCLEOTIDE SEQUENCE [LARGE SCALE GENOMIC DNA]</scope>
    <source>
        <strain evidence="1 2">DSM 45078</strain>
    </source>
</reference>
<dbReference type="Proteomes" id="UP000565715">
    <property type="component" value="Unassembled WGS sequence"/>
</dbReference>
<dbReference type="EMBL" id="JAAXOO010000005">
    <property type="protein sequence ID" value="NKY35237.1"/>
    <property type="molecule type" value="Genomic_DNA"/>
</dbReference>
<comment type="caution">
    <text evidence="1">The sequence shown here is derived from an EMBL/GenBank/DDBJ whole genome shotgun (WGS) entry which is preliminary data.</text>
</comment>
<proteinExistence type="predicted"/>
<keyword evidence="2" id="KW-1185">Reference proteome</keyword>
<evidence type="ECO:0000313" key="2">
    <source>
        <dbReference type="Proteomes" id="UP000565715"/>
    </source>
</evidence>
<dbReference type="AlphaFoldDB" id="A0A846XIA9"/>
<sequence>MNDEQIFEHFQNKANRDAVMANTNNEKAGDILDIAALRAAPEASEVEYGEQQGGMWFNGWKLGLCTMHGIRLWESRGGEIVIKGVEGMSTDQLDQFIGWVEKLQKTHIQIPIGVDNWQTSEQDLQDLLMSDHDTIMEFGHPNGVGG</sequence>
<dbReference type="RefSeq" id="WP_157112788.1">
    <property type="nucleotide sequence ID" value="NZ_JAAXOO010000005.1"/>
</dbReference>
<evidence type="ECO:0000313" key="1">
    <source>
        <dbReference type="EMBL" id="NKY35237.1"/>
    </source>
</evidence>